<dbReference type="CDD" id="cd02440">
    <property type="entry name" value="AdoMet_MTases"/>
    <property type="match status" value="1"/>
</dbReference>
<dbReference type="PANTHER" id="PTHR43464:SF78">
    <property type="entry name" value="SLR1117 PROTEIN"/>
    <property type="match status" value="1"/>
</dbReference>
<dbReference type="RefSeq" id="WP_214534663.1">
    <property type="nucleotide sequence ID" value="NZ_JAHFVK010000001.1"/>
</dbReference>
<reference evidence="2 3" key="1">
    <citation type="submission" date="2021-05" db="EMBL/GenBank/DDBJ databases">
        <title>Croceibacterium sp. LX-88 genome sequence.</title>
        <authorList>
            <person name="Luo X."/>
        </authorList>
    </citation>
    <scope>NUCLEOTIDE SEQUENCE [LARGE SCALE GENOMIC DNA]</scope>
    <source>
        <strain evidence="2 3">LX-88</strain>
    </source>
</reference>
<feature type="domain" description="Methyltransferase" evidence="1">
    <location>
        <begin position="51"/>
        <end position="141"/>
    </location>
</feature>
<dbReference type="Pfam" id="PF13649">
    <property type="entry name" value="Methyltransf_25"/>
    <property type="match status" value="1"/>
</dbReference>
<dbReference type="EMBL" id="JAHFVK010000001">
    <property type="protein sequence ID" value="MBT2133412.1"/>
    <property type="molecule type" value="Genomic_DNA"/>
</dbReference>
<name>A0ABS5W0V8_9SPHN</name>
<keyword evidence="2" id="KW-0808">Transferase</keyword>
<dbReference type="InterPro" id="IPR029063">
    <property type="entry name" value="SAM-dependent_MTases_sf"/>
</dbReference>
<comment type="caution">
    <text evidence="2">The sequence shown here is derived from an EMBL/GenBank/DDBJ whole genome shotgun (WGS) entry which is preliminary data.</text>
</comment>
<dbReference type="PANTHER" id="PTHR43464">
    <property type="entry name" value="METHYLTRANSFERASE"/>
    <property type="match status" value="1"/>
</dbReference>
<dbReference type="SUPFAM" id="SSF53335">
    <property type="entry name" value="S-adenosyl-L-methionine-dependent methyltransferases"/>
    <property type="match status" value="1"/>
</dbReference>
<dbReference type="Gene3D" id="3.40.50.150">
    <property type="entry name" value="Vaccinia Virus protein VP39"/>
    <property type="match status" value="1"/>
</dbReference>
<evidence type="ECO:0000259" key="1">
    <source>
        <dbReference type="Pfam" id="PF13649"/>
    </source>
</evidence>
<dbReference type="InterPro" id="IPR041698">
    <property type="entry name" value="Methyltransf_25"/>
</dbReference>
<proteinExistence type="predicted"/>
<keyword evidence="3" id="KW-1185">Reference proteome</keyword>
<dbReference type="GO" id="GO:0032259">
    <property type="term" value="P:methylation"/>
    <property type="evidence" value="ECO:0007669"/>
    <property type="project" value="UniProtKB-KW"/>
</dbReference>
<organism evidence="2 3">
    <name type="scientific">Croceibacterium selenioxidans</name>
    <dbReference type="NCBI Taxonomy" id="2838833"/>
    <lineage>
        <taxon>Bacteria</taxon>
        <taxon>Pseudomonadati</taxon>
        <taxon>Pseudomonadota</taxon>
        <taxon>Alphaproteobacteria</taxon>
        <taxon>Sphingomonadales</taxon>
        <taxon>Erythrobacteraceae</taxon>
        <taxon>Croceibacterium</taxon>
    </lineage>
</organism>
<keyword evidence="2" id="KW-0489">Methyltransferase</keyword>
<evidence type="ECO:0000313" key="3">
    <source>
        <dbReference type="Proteomes" id="UP000811255"/>
    </source>
</evidence>
<sequence length="280" mass="30327">MQTNGATVGGDEWKGRTGDSWAAEWKRTDRSFGVLTERLLQRARNLACDVVLDIGCGAGELSLALARMRADTRVTGVDISPQLLEIARDRARNLGNVTFELADAGVWQPGESLAPDLLVSRHGVMFFDDPVAAFTHLRGIAAPDADLLFSCFRTWEENPVFRSVTRLLPIEVPPPAPGAPGPFAFSDRTYVEGVLTAAGWRNVAFEPYDFAMIVGAGADPVEDAASYFTSIGGAARASRELAPPARESFIERVRELARANLREGIVSLRAGVWIVTARGQ</sequence>
<gene>
    <name evidence="2" type="ORF">KK137_03600</name>
</gene>
<accession>A0ABS5W0V8</accession>
<dbReference type="Proteomes" id="UP000811255">
    <property type="component" value="Unassembled WGS sequence"/>
</dbReference>
<protein>
    <submittedName>
        <fullName evidence="2">Methyltransferase domain-containing protein</fullName>
    </submittedName>
</protein>
<dbReference type="GO" id="GO:0008168">
    <property type="term" value="F:methyltransferase activity"/>
    <property type="evidence" value="ECO:0007669"/>
    <property type="project" value="UniProtKB-KW"/>
</dbReference>
<evidence type="ECO:0000313" key="2">
    <source>
        <dbReference type="EMBL" id="MBT2133412.1"/>
    </source>
</evidence>